<dbReference type="InterPro" id="IPR001034">
    <property type="entry name" value="DeoR_HTH"/>
</dbReference>
<dbReference type="SUPFAM" id="SSF46785">
    <property type="entry name" value="Winged helix' DNA-binding domain"/>
    <property type="match status" value="1"/>
</dbReference>
<dbReference type="Pfam" id="PF08279">
    <property type="entry name" value="HTH_11"/>
    <property type="match status" value="1"/>
</dbReference>
<dbReference type="Pfam" id="PF13280">
    <property type="entry name" value="WYL"/>
    <property type="match status" value="1"/>
</dbReference>
<feature type="domain" description="HTH deoR-type" evidence="4">
    <location>
        <begin position="4"/>
        <end position="59"/>
    </location>
</feature>
<evidence type="ECO:0000256" key="2">
    <source>
        <dbReference type="ARBA" id="ARBA00023125"/>
    </source>
</evidence>
<evidence type="ECO:0000313" key="5">
    <source>
        <dbReference type="EMBL" id="QMV84239.1"/>
    </source>
</evidence>
<dbReference type="InterPro" id="IPR026881">
    <property type="entry name" value="WYL_dom"/>
</dbReference>
<dbReference type="PROSITE" id="PS52050">
    <property type="entry name" value="WYL"/>
    <property type="match status" value="1"/>
</dbReference>
<dbReference type="AlphaFoldDB" id="A0A7G5FC98"/>
<dbReference type="InterPro" id="IPR036390">
    <property type="entry name" value="WH_DNA-bd_sf"/>
</dbReference>
<gene>
    <name evidence="5" type="ORF">HW450_07570</name>
</gene>
<dbReference type="PROSITE" id="PS00894">
    <property type="entry name" value="HTH_DEOR_1"/>
    <property type="match status" value="1"/>
</dbReference>
<name>A0A7G5FC98_9CORY</name>
<dbReference type="InterPro" id="IPR036388">
    <property type="entry name" value="WH-like_DNA-bd_sf"/>
</dbReference>
<reference evidence="5 6" key="1">
    <citation type="submission" date="2020-07" db="EMBL/GenBank/DDBJ databases">
        <title>non toxigenic Corynebacterium sp. nov from a clinical source.</title>
        <authorList>
            <person name="Bernier A.-M."/>
            <person name="Bernard K."/>
        </authorList>
    </citation>
    <scope>NUCLEOTIDE SEQUENCE [LARGE SCALE GENOMIC DNA]</scope>
    <source>
        <strain evidence="6">NML 93-0612</strain>
    </source>
</reference>
<sequence>MTNPTTRALTLLGHLESRTYWSGPELARQLGVTPRTLRRDIDRLRSLGYVVEAESGSGGGYMLGRGQILPPLLLDDEQALIVGLSLMRTASSSDNEQAETALRALATIEGFLPAELKHRLAALKTTTASAKGPPLKTDVLLPCADAIRRNLRISFPYTDRYGKHTDRRVEPHRLVARDKLWILLAFDVDKQDWRTFRIDRMGAPEIGTWQFSPRTDVTEALARLAKPVPITAWKHQVHVHIHAPVDKVRQKLPQFASYLKELDHTNTEFVTGADDPNEAAHWLTTIPFEFTILSDDAVKQAIKDLAKRLDNAAN</sequence>
<protein>
    <submittedName>
        <fullName evidence="5">WYL domain-containing protein</fullName>
    </submittedName>
</protein>
<dbReference type="PANTHER" id="PTHR34580:SF3">
    <property type="entry name" value="PROTEIN PAFB"/>
    <property type="match status" value="1"/>
</dbReference>
<keyword evidence="1" id="KW-0805">Transcription regulation</keyword>
<dbReference type="GO" id="GO:0003700">
    <property type="term" value="F:DNA-binding transcription factor activity"/>
    <property type="evidence" value="ECO:0007669"/>
    <property type="project" value="InterPro"/>
</dbReference>
<dbReference type="GO" id="GO:0003677">
    <property type="term" value="F:DNA binding"/>
    <property type="evidence" value="ECO:0007669"/>
    <property type="project" value="UniProtKB-KW"/>
</dbReference>
<accession>A0A7G5FC98</accession>
<dbReference type="Gene3D" id="1.10.10.10">
    <property type="entry name" value="Winged helix-like DNA-binding domain superfamily/Winged helix DNA-binding domain"/>
    <property type="match status" value="1"/>
</dbReference>
<keyword evidence="3" id="KW-0804">Transcription</keyword>
<evidence type="ECO:0000256" key="3">
    <source>
        <dbReference type="ARBA" id="ARBA00023163"/>
    </source>
</evidence>
<organism evidence="5 6">
    <name type="scientific">Corynebacterium hindlerae</name>
    <dbReference type="NCBI Taxonomy" id="699041"/>
    <lineage>
        <taxon>Bacteria</taxon>
        <taxon>Bacillati</taxon>
        <taxon>Actinomycetota</taxon>
        <taxon>Actinomycetes</taxon>
        <taxon>Mycobacteriales</taxon>
        <taxon>Corynebacteriaceae</taxon>
        <taxon>Corynebacterium</taxon>
    </lineage>
</organism>
<dbReference type="PANTHER" id="PTHR34580">
    <property type="match status" value="1"/>
</dbReference>
<evidence type="ECO:0000259" key="4">
    <source>
        <dbReference type="PROSITE" id="PS51000"/>
    </source>
</evidence>
<dbReference type="RefSeq" id="WP_182385048.1">
    <property type="nucleotide sequence ID" value="NZ_CP059833.1"/>
</dbReference>
<proteinExistence type="predicted"/>
<evidence type="ECO:0000256" key="1">
    <source>
        <dbReference type="ARBA" id="ARBA00023015"/>
    </source>
</evidence>
<evidence type="ECO:0000313" key="6">
    <source>
        <dbReference type="Proteomes" id="UP000515570"/>
    </source>
</evidence>
<keyword evidence="2" id="KW-0238">DNA-binding</keyword>
<dbReference type="Proteomes" id="UP000515570">
    <property type="component" value="Chromosome"/>
</dbReference>
<dbReference type="InterPro" id="IPR051534">
    <property type="entry name" value="CBASS_pafABC_assoc_protein"/>
</dbReference>
<dbReference type="InterPro" id="IPR013196">
    <property type="entry name" value="HTH_11"/>
</dbReference>
<keyword evidence="6" id="KW-1185">Reference proteome</keyword>
<dbReference type="InterPro" id="IPR018356">
    <property type="entry name" value="Tscrpt_reg_HTH_DeoR_CS"/>
</dbReference>
<dbReference type="PROSITE" id="PS51000">
    <property type="entry name" value="HTH_DEOR_2"/>
    <property type="match status" value="1"/>
</dbReference>
<dbReference type="EMBL" id="CP059833">
    <property type="protein sequence ID" value="QMV84239.1"/>
    <property type="molecule type" value="Genomic_DNA"/>
</dbReference>